<evidence type="ECO:0000259" key="2">
    <source>
        <dbReference type="Pfam" id="PF01569"/>
    </source>
</evidence>
<dbReference type="InterPro" id="IPR000326">
    <property type="entry name" value="PAP2/HPO"/>
</dbReference>
<feature type="domain" description="Phosphatidic acid phosphatase type 2/haloperoxidase" evidence="2">
    <location>
        <begin position="83"/>
        <end position="202"/>
    </location>
</feature>
<feature type="transmembrane region" description="Helical" evidence="1">
    <location>
        <begin position="127"/>
        <end position="146"/>
    </location>
</feature>
<dbReference type="STRING" id="1121421.SAMN02745123_01964"/>
<protein>
    <submittedName>
        <fullName evidence="3">PAP2 superfamily protein</fullName>
    </submittedName>
</protein>
<dbReference type="GO" id="GO:0016020">
    <property type="term" value="C:membrane"/>
    <property type="evidence" value="ECO:0007669"/>
    <property type="project" value="UniProtKB-SubCell"/>
</dbReference>
<evidence type="ECO:0000256" key="1">
    <source>
        <dbReference type="SAM" id="Phobius"/>
    </source>
</evidence>
<organism evidence="3 4">
    <name type="scientific">Desulforamulus aeronauticus DSM 10349</name>
    <dbReference type="NCBI Taxonomy" id="1121421"/>
    <lineage>
        <taxon>Bacteria</taxon>
        <taxon>Bacillati</taxon>
        <taxon>Bacillota</taxon>
        <taxon>Clostridia</taxon>
        <taxon>Eubacteriales</taxon>
        <taxon>Peptococcaceae</taxon>
        <taxon>Desulforamulus</taxon>
    </lineage>
</organism>
<reference evidence="4" key="1">
    <citation type="submission" date="2016-11" db="EMBL/GenBank/DDBJ databases">
        <authorList>
            <person name="Varghese N."/>
            <person name="Submissions S."/>
        </authorList>
    </citation>
    <scope>NUCLEOTIDE SEQUENCE [LARGE SCALE GENOMIC DNA]</scope>
    <source>
        <strain evidence="4">DSM 10349</strain>
    </source>
</reference>
<accession>A0A1M6SQW4</accession>
<evidence type="ECO:0000313" key="3">
    <source>
        <dbReference type="EMBL" id="SHK47030.1"/>
    </source>
</evidence>
<feature type="transmembrane region" description="Helical" evidence="1">
    <location>
        <begin position="49"/>
        <end position="73"/>
    </location>
</feature>
<feature type="transmembrane region" description="Helical" evidence="1">
    <location>
        <begin position="181"/>
        <end position="201"/>
    </location>
</feature>
<dbReference type="InterPro" id="IPR036938">
    <property type="entry name" value="PAP2/HPO_sf"/>
</dbReference>
<dbReference type="Proteomes" id="UP000183997">
    <property type="component" value="Unassembled WGS sequence"/>
</dbReference>
<dbReference type="SUPFAM" id="SSF48317">
    <property type="entry name" value="Acid phosphatase/Vanadium-dependent haloperoxidase"/>
    <property type="match status" value="1"/>
</dbReference>
<name>A0A1M6SQW4_9FIRM</name>
<keyword evidence="4" id="KW-1185">Reference proteome</keyword>
<feature type="transmembrane region" description="Helical" evidence="1">
    <location>
        <begin position="12"/>
        <end position="29"/>
    </location>
</feature>
<gene>
    <name evidence="3" type="ORF">SAMN02745123_01964</name>
</gene>
<dbReference type="EMBL" id="FRAR01000014">
    <property type="protein sequence ID" value="SHK47030.1"/>
    <property type="molecule type" value="Genomic_DNA"/>
</dbReference>
<feature type="transmembrane region" description="Helical" evidence="1">
    <location>
        <begin position="80"/>
        <end position="100"/>
    </location>
</feature>
<dbReference type="AlphaFoldDB" id="A0A1M6SQW4"/>
<sequence>MNMNKIKDTVKHLSFMLSIPALNVFYLLLNNPDRGVHSLVTDIDRSLPFLSIFILPYSSWYIFIFATLVYLCFRDRKTYYNALASVNISLIICYLIYFFYQTTVPRPVLAGNDFFTQMVTWVYKNDQPFNCFPSIHCLLSYLMVVAINTSKIKNRKNIFIIGSIAVLIILSTLFVKQHVLLDALAAMLLGDIIYKVVYNFNQGKVLQWIKRPSLLWTTKRKYEI</sequence>
<keyword evidence="1" id="KW-0812">Transmembrane</keyword>
<keyword evidence="1" id="KW-1133">Transmembrane helix</keyword>
<evidence type="ECO:0000313" key="4">
    <source>
        <dbReference type="Proteomes" id="UP000183997"/>
    </source>
</evidence>
<dbReference type="Pfam" id="PF01569">
    <property type="entry name" value="PAP2"/>
    <property type="match status" value="1"/>
</dbReference>
<feature type="transmembrane region" description="Helical" evidence="1">
    <location>
        <begin position="158"/>
        <end position="175"/>
    </location>
</feature>
<keyword evidence="1" id="KW-0472">Membrane</keyword>
<proteinExistence type="predicted"/>